<dbReference type="EMBL" id="NVUK01000035">
    <property type="protein sequence ID" value="PCI76056.1"/>
    <property type="molecule type" value="Genomic_DNA"/>
</dbReference>
<dbReference type="Proteomes" id="UP000218775">
    <property type="component" value="Unassembled WGS sequence"/>
</dbReference>
<dbReference type="AlphaFoldDB" id="A0A2A4X0P0"/>
<organism evidence="1 2">
    <name type="scientific">Aerophobetes bacterium</name>
    <dbReference type="NCBI Taxonomy" id="2030807"/>
    <lineage>
        <taxon>Bacteria</taxon>
        <taxon>Candidatus Aerophobota</taxon>
    </lineage>
</organism>
<proteinExistence type="predicted"/>
<comment type="caution">
    <text evidence="1">The sequence shown here is derived from an EMBL/GenBank/DDBJ whole genome shotgun (WGS) entry which is preliminary data.</text>
</comment>
<gene>
    <name evidence="1" type="ORF">COB21_04930</name>
</gene>
<accession>A0A2A4X0P0</accession>
<name>A0A2A4X0P0_UNCAE</name>
<sequence>MRTAALIFATIFSLTAYTLIKADLSKERGNIKHFPSSLLFSAPPPHLELASLTPKEHTNLPPITTHHFRCKGSHNNPIIHHIIDEKTKYFQDCDGLHTHSLPIIDGEETVYPHLVELLNYAQQKTKRPITILSGHRCYMHQSYLSCKHADLISLYQLGAAADVCFQGSHLNLLSLVSAISDWYSCAKNLSKTKFSINQDHTQWSNRYITLTLHEKTDLPSTAYQGPHLTIKLKKDPHSGKTITYSYRKVRNNILIY</sequence>
<dbReference type="SUPFAM" id="SSF55166">
    <property type="entry name" value="Hedgehog/DD-peptidase"/>
    <property type="match status" value="1"/>
</dbReference>
<evidence type="ECO:0000313" key="1">
    <source>
        <dbReference type="EMBL" id="PCI76056.1"/>
    </source>
</evidence>
<dbReference type="InterPro" id="IPR009045">
    <property type="entry name" value="Zn_M74/Hedgehog-like"/>
</dbReference>
<evidence type="ECO:0000313" key="2">
    <source>
        <dbReference type="Proteomes" id="UP000218775"/>
    </source>
</evidence>
<reference evidence="2" key="1">
    <citation type="submission" date="2017-08" db="EMBL/GenBank/DDBJ databases">
        <title>A dynamic microbial community with high functional redundancy inhabits the cold, oxic subseafloor aquifer.</title>
        <authorList>
            <person name="Tully B.J."/>
            <person name="Wheat C.G."/>
            <person name="Glazer B.T."/>
            <person name="Huber J.A."/>
        </authorList>
    </citation>
    <scope>NUCLEOTIDE SEQUENCE [LARGE SCALE GENOMIC DNA]</scope>
</reference>
<protein>
    <submittedName>
        <fullName evidence="1">Uncharacterized protein</fullName>
    </submittedName>
</protein>